<proteinExistence type="predicted"/>
<organism evidence="3 4">
    <name type="scientific">Babesia bigemina</name>
    <dbReference type="NCBI Taxonomy" id="5866"/>
    <lineage>
        <taxon>Eukaryota</taxon>
        <taxon>Sar</taxon>
        <taxon>Alveolata</taxon>
        <taxon>Apicomplexa</taxon>
        <taxon>Aconoidasida</taxon>
        <taxon>Piroplasmida</taxon>
        <taxon>Babesiidae</taxon>
        <taxon>Babesia</taxon>
    </lineage>
</organism>
<dbReference type="EMBL" id="LK391710">
    <property type="protein sequence ID" value="CDR97694.1"/>
    <property type="molecule type" value="Genomic_DNA"/>
</dbReference>
<dbReference type="GeneID" id="24566235"/>
<feature type="region of interest" description="Disordered" evidence="1">
    <location>
        <begin position="98"/>
        <end position="122"/>
    </location>
</feature>
<name>A0A061DDU3_BABBI</name>
<gene>
    <name evidence="3" type="ORF">BBBOND_0401850</name>
</gene>
<evidence type="ECO:0000313" key="3">
    <source>
        <dbReference type="EMBL" id="CDR97694.1"/>
    </source>
</evidence>
<feature type="signal peptide" evidence="2">
    <location>
        <begin position="1"/>
        <end position="26"/>
    </location>
</feature>
<dbReference type="RefSeq" id="XP_012769880.1">
    <property type="nucleotide sequence ID" value="XM_012914426.1"/>
</dbReference>
<evidence type="ECO:0000256" key="2">
    <source>
        <dbReference type="SAM" id="SignalP"/>
    </source>
</evidence>
<evidence type="ECO:0000313" key="4">
    <source>
        <dbReference type="Proteomes" id="UP000033188"/>
    </source>
</evidence>
<feature type="region of interest" description="Disordered" evidence="1">
    <location>
        <begin position="55"/>
        <end position="77"/>
    </location>
</feature>
<dbReference type="AlphaFoldDB" id="A0A061DDU3"/>
<keyword evidence="2" id="KW-0732">Signal</keyword>
<reference evidence="4" key="1">
    <citation type="journal article" date="2014" name="Nucleic Acids Res.">
        <title>The evolutionary dynamics of variant antigen genes in Babesia reveal a history of genomic innovation underlying host-parasite interaction.</title>
        <authorList>
            <person name="Jackson A.P."/>
            <person name="Otto T.D."/>
            <person name="Darby A."/>
            <person name="Ramaprasad A."/>
            <person name="Xia D."/>
            <person name="Echaide I.E."/>
            <person name="Farber M."/>
            <person name="Gahlot S."/>
            <person name="Gamble J."/>
            <person name="Gupta D."/>
            <person name="Gupta Y."/>
            <person name="Jackson L."/>
            <person name="Malandrin L."/>
            <person name="Malas T.B."/>
            <person name="Moussa E."/>
            <person name="Nair M."/>
            <person name="Reid A.J."/>
            <person name="Sanders M."/>
            <person name="Sharma J."/>
            <person name="Tracey A."/>
            <person name="Quail M.A."/>
            <person name="Weir W."/>
            <person name="Wastling J.M."/>
            <person name="Hall N."/>
            <person name="Willadsen P."/>
            <person name="Lingelbach K."/>
            <person name="Shiels B."/>
            <person name="Tait A."/>
            <person name="Berriman M."/>
            <person name="Allred D.R."/>
            <person name="Pain A."/>
        </authorList>
    </citation>
    <scope>NUCLEOTIDE SEQUENCE [LARGE SCALE GENOMIC DNA]</scope>
    <source>
        <strain evidence="4">Bond</strain>
    </source>
</reference>
<protein>
    <submittedName>
        <fullName evidence="3">Uncharacterized protein</fullName>
    </submittedName>
</protein>
<accession>A0A061DDU3</accession>
<evidence type="ECO:0000256" key="1">
    <source>
        <dbReference type="SAM" id="MobiDB-lite"/>
    </source>
</evidence>
<keyword evidence="4" id="KW-1185">Reference proteome</keyword>
<dbReference type="Proteomes" id="UP000033188">
    <property type="component" value="Chromosome 4"/>
</dbReference>
<dbReference type="VEuPathDB" id="PiroplasmaDB:BBBOND_0401850"/>
<dbReference type="KEGG" id="bbig:BBBOND_0401850"/>
<sequence>MVPRGIATVSAGLVTVAALAPLLALATVHTASQPSPSAVEDPESAIFREDVCHSDSHAPRSIGDDDVQSGAGLTGTWRGEEQASPAYADGYHAIVSSKDPDQLPSFEGGGGRSDHGEASREGNHVQITKLTLRQRRGRALRLIDNATESYVVDGHRQPLDSSHREALLLPAIQGSRLLSKGDFVDSMCSSRGTESECVTIYTPLAASRARGHALHI</sequence>
<feature type="compositionally biased region" description="Basic and acidic residues" evidence="1">
    <location>
        <begin position="112"/>
        <end position="122"/>
    </location>
</feature>
<feature type="chain" id="PRO_5001600826" evidence="2">
    <location>
        <begin position="27"/>
        <end position="216"/>
    </location>
</feature>